<feature type="transmembrane region" description="Helical" evidence="6">
    <location>
        <begin position="413"/>
        <end position="436"/>
    </location>
</feature>
<evidence type="ECO:0000256" key="5">
    <source>
        <dbReference type="ARBA" id="ARBA00023136"/>
    </source>
</evidence>
<sequence>MTEDLSATDTTTPAVEPKGRLRSTREYLLMRIRRSPLSLSLAALFIVTALVAGTFWARPSATTTATWGAGVPAFLSGHWWTVFSALVIPWNPGQAVIAGLAALIGLGIAERRLGVWRTLFAFVVTGGGGISISALLQWWGSRSGEWWAVGTVADRNLDPLTGIVGAVMTATAFMGSLWRRRIRVIVGVTIITFALYDGNSANMYRLIAMVIGYFLGMVLARNSSALALGPSSHAERRTLVAAIVAATALGPLVAFAAHSSRTPFALTARLFMHNRGSFSWVVHQCGPELAQSSDSCIARLSLISSQGPGMFLLAFLPMVLSFVAAAGLWRGRRFAWWLAVGVQAVTALTAPTVVTFSVQRRGLQTGSWIDRPPVEAGLWVIASVALPMMILVLLIVQRRYFRLPAGRRAIRRFVALTTAAGVFLVVTYIIASHVWIQAHFPQATMWDLLMNGVSRLIPPRFMVSPDLIVVVGRNAPVIAYQFTGVAFWFIVTVGMVQILRSPPTLGGTDPDRVRYLLRQHSGGSFGFMATWLGNATWFSSDERSAIGYRVVNGIAITLSDPIAAPEDRERVILEFVTFCDGNSWTPAFYSVHPDVAAVFTRLGWQTLPVGVETRIATSELELTGHSWQKVRYALNRGVKEGMTTVWGSWSELPLAATVQIAAMSEEWVSGRKLPEMGFTLGGLAELKDPEVRIMLALNSDGRVQAVTSWLPVYDSGEVVSWTLDFMRRVDGSMNGVMEFLIVSTALHMRDTGIRTLSLSGVPLVSEPGADVPSRESTLQRFLDYLARSLEPAYGFTALLRFKSRFNPEYVPLSMAYFDPLALPAIGVALSRAYLPNTSPRQAVALLRSLSK</sequence>
<evidence type="ECO:0000256" key="1">
    <source>
        <dbReference type="ARBA" id="ARBA00004651"/>
    </source>
</evidence>
<feature type="transmembrane region" description="Helical" evidence="6">
    <location>
        <begin position="184"/>
        <end position="201"/>
    </location>
</feature>
<evidence type="ECO:0000256" key="4">
    <source>
        <dbReference type="ARBA" id="ARBA00022989"/>
    </source>
</evidence>
<dbReference type="GO" id="GO:0016755">
    <property type="term" value="F:aminoacyltransferase activity"/>
    <property type="evidence" value="ECO:0007669"/>
    <property type="project" value="TreeGrafter"/>
</dbReference>
<keyword evidence="2" id="KW-1003">Cell membrane</keyword>
<feature type="domain" description="Phosphatidylglycerol lysyltransferase C-terminal" evidence="7">
    <location>
        <begin position="515"/>
        <end position="816"/>
    </location>
</feature>
<evidence type="ECO:0000313" key="9">
    <source>
        <dbReference type="Proteomes" id="UP000219994"/>
    </source>
</evidence>
<dbReference type="GO" id="GO:0005886">
    <property type="term" value="C:plasma membrane"/>
    <property type="evidence" value="ECO:0007669"/>
    <property type="project" value="UniProtKB-SubCell"/>
</dbReference>
<accession>A0A2A6FV54</accession>
<feature type="transmembrane region" description="Helical" evidence="6">
    <location>
        <begin position="207"/>
        <end position="227"/>
    </location>
</feature>
<evidence type="ECO:0000256" key="3">
    <source>
        <dbReference type="ARBA" id="ARBA00022692"/>
    </source>
</evidence>
<dbReference type="PANTHER" id="PTHR34697">
    <property type="entry name" value="PHOSPHATIDYLGLYCEROL LYSYLTRANSFERASE"/>
    <property type="match status" value="1"/>
</dbReference>
<dbReference type="PANTHER" id="PTHR34697:SF2">
    <property type="entry name" value="PHOSPHATIDYLGLYCEROL LYSYLTRANSFERASE"/>
    <property type="match status" value="1"/>
</dbReference>
<gene>
    <name evidence="8" type="ORF">B5766_01070</name>
</gene>
<keyword evidence="4 6" id="KW-1133">Transmembrane helix</keyword>
<proteinExistence type="predicted"/>
<feature type="transmembrane region" description="Helical" evidence="6">
    <location>
        <begin position="239"/>
        <end position="257"/>
    </location>
</feature>
<dbReference type="GO" id="GO:0055091">
    <property type="term" value="P:phospholipid homeostasis"/>
    <property type="evidence" value="ECO:0007669"/>
    <property type="project" value="TreeGrafter"/>
</dbReference>
<dbReference type="AlphaFoldDB" id="A0A2A6FV54"/>
<evidence type="ECO:0000256" key="2">
    <source>
        <dbReference type="ARBA" id="ARBA00022475"/>
    </source>
</evidence>
<dbReference type="SUPFAM" id="SSF144091">
    <property type="entry name" value="Rhomboid-like"/>
    <property type="match status" value="1"/>
</dbReference>
<feature type="transmembrane region" description="Helical" evidence="6">
    <location>
        <begin position="378"/>
        <end position="401"/>
    </location>
</feature>
<dbReference type="Proteomes" id="UP000219994">
    <property type="component" value="Unassembled WGS sequence"/>
</dbReference>
<dbReference type="InterPro" id="IPR051211">
    <property type="entry name" value="PG_lysyltransferase"/>
</dbReference>
<feature type="transmembrane region" description="Helical" evidence="6">
    <location>
        <begin position="336"/>
        <end position="358"/>
    </location>
</feature>
<keyword evidence="3 6" id="KW-0812">Transmembrane</keyword>
<feature type="transmembrane region" description="Helical" evidence="6">
    <location>
        <begin position="118"/>
        <end position="139"/>
    </location>
</feature>
<reference evidence="9" key="1">
    <citation type="submission" date="2017-03" db="EMBL/GenBank/DDBJ databases">
        <authorList>
            <person name="Lund M.B."/>
        </authorList>
    </citation>
    <scope>NUCLEOTIDE SEQUENCE [LARGE SCALE GENOMIC DNA]</scope>
</reference>
<dbReference type="InterPro" id="IPR035952">
    <property type="entry name" value="Rhomboid-like_sf"/>
</dbReference>
<feature type="transmembrane region" description="Helical" evidence="6">
    <location>
        <begin position="309"/>
        <end position="329"/>
    </location>
</feature>
<dbReference type="EMBL" id="NAEP01000017">
    <property type="protein sequence ID" value="PDQ36323.1"/>
    <property type="molecule type" value="Genomic_DNA"/>
</dbReference>
<evidence type="ECO:0000259" key="7">
    <source>
        <dbReference type="Pfam" id="PF09924"/>
    </source>
</evidence>
<name>A0A2A6FV54_9MICO</name>
<comment type="subcellular location">
    <subcellularLocation>
        <location evidence="1">Cell membrane</location>
        <topology evidence="1">Multi-pass membrane protein</topology>
    </subcellularLocation>
</comment>
<feature type="transmembrane region" description="Helical" evidence="6">
    <location>
        <begin position="77"/>
        <end position="106"/>
    </location>
</feature>
<feature type="transmembrane region" description="Helical" evidence="6">
    <location>
        <begin position="159"/>
        <end position="177"/>
    </location>
</feature>
<organism evidence="8 9">
    <name type="scientific">Candidatus Lumbricidiphila eiseniae</name>
    <dbReference type="NCBI Taxonomy" id="1969409"/>
    <lineage>
        <taxon>Bacteria</taxon>
        <taxon>Bacillati</taxon>
        <taxon>Actinomycetota</taxon>
        <taxon>Actinomycetes</taxon>
        <taxon>Micrococcales</taxon>
        <taxon>Microbacteriaceae</taxon>
        <taxon>Candidatus Lumbricidiphila</taxon>
    </lineage>
</organism>
<evidence type="ECO:0000313" key="8">
    <source>
        <dbReference type="EMBL" id="PDQ36323.1"/>
    </source>
</evidence>
<feature type="transmembrane region" description="Helical" evidence="6">
    <location>
        <begin position="478"/>
        <end position="499"/>
    </location>
</feature>
<dbReference type="InterPro" id="IPR024320">
    <property type="entry name" value="LPG_synthase_C"/>
</dbReference>
<comment type="caution">
    <text evidence="8">The sequence shown here is derived from an EMBL/GenBank/DDBJ whole genome shotgun (WGS) entry which is preliminary data.</text>
</comment>
<dbReference type="Gene3D" id="1.20.1540.10">
    <property type="entry name" value="Rhomboid-like"/>
    <property type="match status" value="1"/>
</dbReference>
<feature type="transmembrane region" description="Helical" evidence="6">
    <location>
        <begin position="37"/>
        <end position="57"/>
    </location>
</feature>
<protein>
    <recommendedName>
        <fullName evidence="7">Phosphatidylglycerol lysyltransferase C-terminal domain-containing protein</fullName>
    </recommendedName>
</protein>
<evidence type="ECO:0000256" key="6">
    <source>
        <dbReference type="SAM" id="Phobius"/>
    </source>
</evidence>
<keyword evidence="5 6" id="KW-0472">Membrane</keyword>
<dbReference type="Pfam" id="PF09924">
    <property type="entry name" value="LPG_synthase_C"/>
    <property type="match status" value="1"/>
</dbReference>